<name>A0A2T2XID3_9FIRM</name>
<organism evidence="2 3">
    <name type="scientific">Sulfobacillus benefaciens</name>
    <dbReference type="NCBI Taxonomy" id="453960"/>
    <lineage>
        <taxon>Bacteria</taxon>
        <taxon>Bacillati</taxon>
        <taxon>Bacillota</taxon>
        <taxon>Clostridia</taxon>
        <taxon>Eubacteriales</taxon>
        <taxon>Clostridiales Family XVII. Incertae Sedis</taxon>
        <taxon>Sulfobacillus</taxon>
    </lineage>
</organism>
<evidence type="ECO:0000313" key="3">
    <source>
        <dbReference type="Proteomes" id="UP000242972"/>
    </source>
</evidence>
<dbReference type="NCBIfam" id="NF001664">
    <property type="entry name" value="PRK00431.1-6"/>
    <property type="match status" value="1"/>
</dbReference>
<dbReference type="SUPFAM" id="SSF52949">
    <property type="entry name" value="Macro domain-like"/>
    <property type="match status" value="1"/>
</dbReference>
<comment type="caution">
    <text evidence="2">The sequence shown here is derived from an EMBL/GenBank/DDBJ whole genome shotgun (WGS) entry which is preliminary data.</text>
</comment>
<proteinExistence type="predicted"/>
<gene>
    <name evidence="2" type="ORF">C7B46_05890</name>
</gene>
<dbReference type="Proteomes" id="UP000242972">
    <property type="component" value="Unassembled WGS sequence"/>
</dbReference>
<feature type="domain" description="Macro" evidence="1">
    <location>
        <begin position="1"/>
        <end position="167"/>
    </location>
</feature>
<dbReference type="PANTHER" id="PTHR11106:SF27">
    <property type="entry name" value="MACRO DOMAIN-CONTAINING PROTEIN"/>
    <property type="match status" value="1"/>
</dbReference>
<dbReference type="AlphaFoldDB" id="A0A2T2XID3"/>
<sequence>MTLWYKVGDITQMSVDAIVNAANSRLLGGGGVDGAIHQAAGPELLAATRKLGGCPVGQSRITPGFHLPARFVIHTVGPVWRGGNHQESALLASCYHTALDLAEEWQLQSIAFPAISTGVYGYPMAEAAKVALDTVSRYPTKYVQDVIFVLFNSEAYIIYQETARKLGIALLRCKD</sequence>
<dbReference type="EMBL" id="PXYW01000010">
    <property type="protein sequence ID" value="PSR34259.1"/>
    <property type="molecule type" value="Genomic_DNA"/>
</dbReference>
<protein>
    <submittedName>
        <fullName evidence="2">O-acetyl-ADP-ribose deacetylase</fullName>
    </submittedName>
</protein>
<dbReference type="PROSITE" id="PS51154">
    <property type="entry name" value="MACRO"/>
    <property type="match status" value="1"/>
</dbReference>
<evidence type="ECO:0000259" key="1">
    <source>
        <dbReference type="PROSITE" id="PS51154"/>
    </source>
</evidence>
<accession>A0A2T2XID3</accession>
<dbReference type="CDD" id="cd02908">
    <property type="entry name" value="Macro_OAADPr_deacetylase"/>
    <property type="match status" value="1"/>
</dbReference>
<dbReference type="Pfam" id="PF01661">
    <property type="entry name" value="Macro"/>
    <property type="match status" value="1"/>
</dbReference>
<dbReference type="Gene3D" id="3.40.220.10">
    <property type="entry name" value="Leucine Aminopeptidase, subunit E, domain 1"/>
    <property type="match status" value="1"/>
</dbReference>
<evidence type="ECO:0000313" key="2">
    <source>
        <dbReference type="EMBL" id="PSR34259.1"/>
    </source>
</evidence>
<dbReference type="SMART" id="SM00506">
    <property type="entry name" value="A1pp"/>
    <property type="match status" value="1"/>
</dbReference>
<reference evidence="2 3" key="1">
    <citation type="journal article" date="2014" name="BMC Genomics">
        <title>Comparison of environmental and isolate Sulfobacillus genomes reveals diverse carbon, sulfur, nitrogen, and hydrogen metabolisms.</title>
        <authorList>
            <person name="Justice N.B."/>
            <person name="Norman A."/>
            <person name="Brown C.T."/>
            <person name="Singh A."/>
            <person name="Thomas B.C."/>
            <person name="Banfield J.F."/>
        </authorList>
    </citation>
    <scope>NUCLEOTIDE SEQUENCE [LARGE SCALE GENOMIC DNA]</scope>
    <source>
        <strain evidence="2">AMDSBA4</strain>
    </source>
</reference>
<dbReference type="InterPro" id="IPR002589">
    <property type="entry name" value="Macro_dom"/>
</dbReference>
<dbReference type="InterPro" id="IPR043472">
    <property type="entry name" value="Macro_dom-like"/>
</dbReference>
<dbReference type="PANTHER" id="PTHR11106">
    <property type="entry name" value="GANGLIOSIDE INDUCED DIFFERENTIATION ASSOCIATED PROTEIN 2-RELATED"/>
    <property type="match status" value="1"/>
</dbReference>